<dbReference type="InterPro" id="IPR009737">
    <property type="entry name" value="Aim32/Apd1-like"/>
</dbReference>
<dbReference type="Proteomes" id="UP000501346">
    <property type="component" value="Chromosome SeIV-SeII"/>
</dbReference>
<dbReference type="Gene3D" id="3.40.30.10">
    <property type="entry name" value="Glutaredoxin"/>
    <property type="match status" value="1"/>
</dbReference>
<dbReference type="Pfam" id="PF06999">
    <property type="entry name" value="Suc_Fer-like"/>
    <property type="match status" value="1"/>
</dbReference>
<keyword evidence="2" id="KW-1185">Reference proteome</keyword>
<dbReference type="PANTHER" id="PTHR31902:SF14">
    <property type="entry name" value="ACTIN PATCHES DISTAL PROTEIN 1"/>
    <property type="match status" value="1"/>
</dbReference>
<organism evidence="1 2">
    <name type="scientific">Saccharomyces pastorianus</name>
    <name type="common">Lager yeast</name>
    <name type="synonym">Saccharomyces cerevisiae x Saccharomyces eubayanus</name>
    <dbReference type="NCBI Taxonomy" id="27292"/>
    <lineage>
        <taxon>Eukaryota</taxon>
        <taxon>Fungi</taxon>
        <taxon>Dikarya</taxon>
        <taxon>Ascomycota</taxon>
        <taxon>Saccharomycotina</taxon>
        <taxon>Saccharomycetes</taxon>
        <taxon>Saccharomycetales</taxon>
        <taxon>Saccharomycetaceae</taxon>
        <taxon>Saccharomyces</taxon>
    </lineage>
</organism>
<dbReference type="PANTHER" id="PTHR31902">
    <property type="entry name" value="ACTIN PATCHES DISTAL PROTEIN 1"/>
    <property type="match status" value="1"/>
</dbReference>
<name>A0A6C1E5A8_SACPS</name>
<gene>
    <name evidence="1" type="primary">APD1_2</name>
    <name evidence="1" type="ORF">GRS66_006826</name>
</gene>
<dbReference type="CDD" id="cd03062">
    <property type="entry name" value="TRX_Fd_Sucrase"/>
    <property type="match status" value="1"/>
</dbReference>
<dbReference type="SUPFAM" id="SSF52833">
    <property type="entry name" value="Thioredoxin-like"/>
    <property type="match status" value="1"/>
</dbReference>
<dbReference type="InterPro" id="IPR036249">
    <property type="entry name" value="Thioredoxin-like_sf"/>
</dbReference>
<accession>A0A6C1E5A8</accession>
<reference evidence="1 2" key="1">
    <citation type="journal article" date="2019" name="BMC Genomics">
        <title>Chromosome level assembly and comparative genome analysis confirm lager-brewing yeasts originated from a single hybridization.</title>
        <authorList>
            <person name="Salazar A.N."/>
            <person name="Gorter de Vries A.R."/>
            <person name="van den Broek M."/>
            <person name="Brouwers N."/>
            <person name="de la Torre Cortes P."/>
            <person name="Kuijpers N.G.A."/>
            <person name="Daran J.G."/>
            <person name="Abeel T."/>
        </authorList>
    </citation>
    <scope>NUCLEOTIDE SEQUENCE [LARGE SCALE GENOMIC DNA]</scope>
    <source>
        <strain evidence="1 2">CBS 1483</strain>
    </source>
</reference>
<sequence length="316" mass="35768">MALLNIFNRKSADEASQLTTKGRQEISQAITICKGDDAADQQDCSGDCKENIEDGEQAFARLKIEHETPLLNSSKTPKIHFVVPTSQSDWQHDACSEDEKSVQYKISQWCDKNSSKFSSVGAGKTLNCGVSSLPKDIMDIEVMRGTKNNVLVLPYFIWLNDLRSDNVEETLDDVVPILLNGSISRDKLLETRRDITDARERAFIFLCSHTTRDKRCGITAPYLKKVFDNKLQEHALYRDNSDFRPGGVKIAFVNHVGGHKFASNVQIFLKNPNTLIWLGRVTPVMVPSIVEHLIIPEKPTLPYPEKVRCIKKYENW</sequence>
<dbReference type="AlphaFoldDB" id="A0A6C1E5A8"/>
<evidence type="ECO:0000313" key="1">
    <source>
        <dbReference type="EMBL" id="QID84325.1"/>
    </source>
</evidence>
<dbReference type="EMBL" id="CP049001">
    <property type="protein sequence ID" value="QID84325.1"/>
    <property type="molecule type" value="Genomic_DNA"/>
</dbReference>
<evidence type="ECO:0000313" key="2">
    <source>
        <dbReference type="Proteomes" id="UP000501346"/>
    </source>
</evidence>
<dbReference type="OrthoDB" id="10253744at2759"/>
<protein>
    <submittedName>
        <fullName evidence="1">Actin patches distal</fullName>
    </submittedName>
</protein>
<proteinExistence type="predicted"/>